<proteinExistence type="predicted"/>
<evidence type="ECO:0000313" key="3">
    <source>
        <dbReference type="Proteomes" id="UP000003986"/>
    </source>
</evidence>
<reference evidence="3" key="1">
    <citation type="submission" date="2008-10" db="EMBL/GenBank/DDBJ databases">
        <authorList>
            <person name="Molnar K."/>
        </authorList>
    </citation>
    <scope>NUCLEOTIDE SEQUENCE [LARGE SCALE GENOMIC DNA]</scope>
    <source>
        <strain evidence="3">NRRL 15998</strain>
    </source>
</reference>
<dbReference type="Proteomes" id="UP000003986">
    <property type="component" value="Unassembled WGS sequence"/>
</dbReference>
<dbReference type="EMBL" id="DS999644">
    <property type="protein sequence ID" value="EFE76753.2"/>
    <property type="molecule type" value="Genomic_DNA"/>
</dbReference>
<feature type="domain" description="DUF5753" evidence="1">
    <location>
        <begin position="96"/>
        <end position="273"/>
    </location>
</feature>
<sequence length="278" mass="31046">MGRVVMAVGTSGELTRGRRLVGELIRIHRVRAGHAQKAAADVLLISESLMGAVERAERIPSRDLLMDAERAFAADGALEACCDLVDEEKYPAKILDWVRLERLARVISAYETMVIPGLLQTEAYARALYEARVPAYTEQEIVRHVEARMERSAVLTRKTPPRVGYVIEEAILDRPIGGEAVLKEQLRHLLECMRTMNHLTLQVMPTRRHTHAGLNGPMKLMATEEGRPLVYQEGQGGATLISKPERVSDLFDLFGTLRAQALNPWESAEFIEKKAANL</sequence>
<name>D6ADR8_STRFL</name>
<dbReference type="GO" id="GO:0003677">
    <property type="term" value="F:DNA binding"/>
    <property type="evidence" value="ECO:0007669"/>
    <property type="project" value="UniProtKB-KW"/>
</dbReference>
<keyword evidence="2" id="KW-0238">DNA-binding</keyword>
<evidence type="ECO:0000259" key="1">
    <source>
        <dbReference type="Pfam" id="PF19054"/>
    </source>
</evidence>
<dbReference type="Pfam" id="PF19054">
    <property type="entry name" value="DUF5753"/>
    <property type="match status" value="1"/>
</dbReference>
<dbReference type="InterPro" id="IPR010982">
    <property type="entry name" value="Lambda_DNA-bd_dom_sf"/>
</dbReference>
<protein>
    <submittedName>
        <fullName evidence="2">DNA-binding protein</fullName>
    </submittedName>
</protein>
<evidence type="ECO:0000313" key="2">
    <source>
        <dbReference type="EMBL" id="EFE76753.2"/>
    </source>
</evidence>
<gene>
    <name evidence="2" type="ORF">SSGG_04121</name>
</gene>
<organism evidence="2 3">
    <name type="scientific">Streptomyces filamentosus NRRL 15998</name>
    <dbReference type="NCBI Taxonomy" id="457431"/>
    <lineage>
        <taxon>Bacteria</taxon>
        <taxon>Bacillati</taxon>
        <taxon>Actinomycetota</taxon>
        <taxon>Actinomycetes</taxon>
        <taxon>Kitasatosporales</taxon>
        <taxon>Streptomycetaceae</taxon>
        <taxon>Streptomyces</taxon>
    </lineage>
</organism>
<accession>D6ADR8</accession>
<reference evidence="3" key="2">
    <citation type="submission" date="2008-12" db="EMBL/GenBank/DDBJ databases">
        <title>Annotation of Streptomyces roseosporus strain NRRL 15998.</title>
        <authorList>
            <consortium name="The Broad Institute Genome Sequencing Platform"/>
            <consortium name="Broad Institute Microbial Sequencing Center"/>
            <person name="Fischbach M."/>
            <person name="Ward D."/>
            <person name="Young S."/>
            <person name="Kodira C.D."/>
            <person name="Zeng Q."/>
            <person name="Koehrsen M."/>
            <person name="Godfrey P."/>
            <person name="Alvarado L."/>
            <person name="Berlin A.M."/>
            <person name="Borenstein D."/>
            <person name="Chen Z."/>
            <person name="Engels R."/>
            <person name="Freedman E."/>
            <person name="Gellesch M."/>
            <person name="Goldberg J."/>
            <person name="Griggs A."/>
            <person name="Gujja S."/>
            <person name="Heiman D.I."/>
            <person name="Hepburn T.A."/>
            <person name="Howarth C."/>
            <person name="Jen D."/>
            <person name="Larson L."/>
            <person name="Lewis B."/>
            <person name="Mehta T."/>
            <person name="Park D."/>
            <person name="Pearson M."/>
            <person name="Roberts A."/>
            <person name="Saif S."/>
            <person name="Shea T.D."/>
            <person name="Shenoy N."/>
            <person name="Sisk P."/>
            <person name="Stolte C."/>
            <person name="Sykes S.N."/>
            <person name="Walk T."/>
            <person name="White J."/>
            <person name="Yandava C."/>
            <person name="Straight P."/>
            <person name="Clardy J."/>
            <person name="Hung D."/>
            <person name="Kolter R."/>
            <person name="Mekalanos J."/>
            <person name="Walker S."/>
            <person name="Walsh C.T."/>
            <person name="Wieland B.L.C."/>
            <person name="Ilzarbe M."/>
            <person name="Galagan J."/>
            <person name="Nusbaum C."/>
            <person name="Birren B."/>
        </authorList>
    </citation>
    <scope>NUCLEOTIDE SEQUENCE [LARGE SCALE GENOMIC DNA]</scope>
    <source>
        <strain evidence="3">NRRL 15998</strain>
    </source>
</reference>
<dbReference type="AlphaFoldDB" id="D6ADR8"/>
<dbReference type="SUPFAM" id="SSF47413">
    <property type="entry name" value="lambda repressor-like DNA-binding domains"/>
    <property type="match status" value="1"/>
</dbReference>
<dbReference type="InterPro" id="IPR043917">
    <property type="entry name" value="DUF5753"/>
</dbReference>